<reference evidence="4 6" key="1">
    <citation type="journal article" date="2018" name="Gigascience">
        <title>Genomes of trombidid mites reveal novel predicted allergens and laterally-transferred genes associated with secondary metabolism.</title>
        <authorList>
            <person name="Dong X."/>
            <person name="Chaisiri K."/>
            <person name="Xia D."/>
            <person name="Armstrong S.D."/>
            <person name="Fang Y."/>
            <person name="Donnelly M.J."/>
            <person name="Kadowaki T."/>
            <person name="McGarry J.W."/>
            <person name="Darby A.C."/>
            <person name="Makepeace B.L."/>
        </authorList>
    </citation>
    <scope>NUCLEOTIDE SEQUENCE [LARGE SCALE GENOMIC DNA]</scope>
    <source>
        <strain evidence="4">UoL-WK</strain>
    </source>
</reference>
<dbReference type="InterPro" id="IPR018487">
    <property type="entry name" value="Hemopexin-like_repeat"/>
</dbReference>
<dbReference type="EMBL" id="NCKU01000551">
    <property type="protein sequence ID" value="RWS15078.1"/>
    <property type="molecule type" value="Genomic_DNA"/>
</dbReference>
<comment type="caution">
    <text evidence="4">The sequence shown here is derived from an EMBL/GenBank/DDBJ whole genome shotgun (WGS) entry which is preliminary data.</text>
</comment>
<dbReference type="EMBL" id="NCKU01000409">
    <property type="protein sequence ID" value="RWS15608.1"/>
    <property type="molecule type" value="Genomic_DNA"/>
</dbReference>
<evidence type="ECO:0000313" key="5">
    <source>
        <dbReference type="EMBL" id="RWS15608.1"/>
    </source>
</evidence>
<dbReference type="Proteomes" id="UP000285301">
    <property type="component" value="Unassembled WGS sequence"/>
</dbReference>
<evidence type="ECO:0000313" key="3">
    <source>
        <dbReference type="EMBL" id="RWS15078.1"/>
    </source>
</evidence>
<dbReference type="AlphaFoldDB" id="A0A3S3SI65"/>
<evidence type="ECO:0000313" key="4">
    <source>
        <dbReference type="EMBL" id="RWS15604.1"/>
    </source>
</evidence>
<dbReference type="Gene3D" id="2.110.10.10">
    <property type="entry name" value="Hemopexin-like domain"/>
    <property type="match status" value="2"/>
</dbReference>
<keyword evidence="2" id="KW-1133">Transmembrane helix</keyword>
<dbReference type="OrthoDB" id="406838at2759"/>
<gene>
    <name evidence="5" type="ORF">B4U79_17219</name>
    <name evidence="4" type="ORF">B4U79_17220</name>
    <name evidence="3" type="ORF">B4U79_17245</name>
</gene>
<keyword evidence="2" id="KW-0472">Membrane</keyword>
<dbReference type="InterPro" id="IPR036375">
    <property type="entry name" value="Hemopexin-like_dom_sf"/>
</dbReference>
<dbReference type="SMART" id="SM00120">
    <property type="entry name" value="HX"/>
    <property type="match status" value="4"/>
</dbReference>
<dbReference type="SUPFAM" id="SSF50923">
    <property type="entry name" value="Hemopexin-like domain"/>
    <property type="match status" value="2"/>
</dbReference>
<feature type="repeat" description="Hemopexin" evidence="1">
    <location>
        <begin position="231"/>
        <end position="279"/>
    </location>
</feature>
<dbReference type="EMBL" id="NCKU01000410">
    <property type="protein sequence ID" value="RWS15604.1"/>
    <property type="molecule type" value="Genomic_DNA"/>
</dbReference>
<feature type="transmembrane region" description="Helical" evidence="2">
    <location>
        <begin position="330"/>
        <end position="351"/>
    </location>
</feature>
<evidence type="ECO:0000256" key="2">
    <source>
        <dbReference type="SAM" id="Phobius"/>
    </source>
</evidence>
<keyword evidence="2" id="KW-0812">Transmembrane</keyword>
<dbReference type="STRING" id="1965070.A0A3S3SI65"/>
<evidence type="ECO:0000256" key="1">
    <source>
        <dbReference type="PROSITE-ProRule" id="PRU01011"/>
    </source>
</evidence>
<reference evidence="4" key="2">
    <citation type="submission" date="2018-11" db="EMBL/GenBank/DDBJ databases">
        <title>Trombidioid mite genomics.</title>
        <authorList>
            <person name="Dong X."/>
        </authorList>
    </citation>
    <scope>NUCLEOTIDE SEQUENCE</scope>
    <source>
        <strain evidence="4">UoL-WK</strain>
    </source>
</reference>
<organism evidence="4 6">
    <name type="scientific">Dinothrombium tinctorium</name>
    <dbReference type="NCBI Taxonomy" id="1965070"/>
    <lineage>
        <taxon>Eukaryota</taxon>
        <taxon>Metazoa</taxon>
        <taxon>Ecdysozoa</taxon>
        <taxon>Arthropoda</taxon>
        <taxon>Chelicerata</taxon>
        <taxon>Arachnida</taxon>
        <taxon>Acari</taxon>
        <taxon>Acariformes</taxon>
        <taxon>Trombidiformes</taxon>
        <taxon>Prostigmata</taxon>
        <taxon>Anystina</taxon>
        <taxon>Parasitengona</taxon>
        <taxon>Trombidioidea</taxon>
        <taxon>Trombidiidae</taxon>
        <taxon>Dinothrombium</taxon>
    </lineage>
</organism>
<accession>A0A3S3SI65</accession>
<protein>
    <submittedName>
        <fullName evidence="4">Matrix metalloproteinase-14-like protein</fullName>
    </submittedName>
</protein>
<dbReference type="PROSITE" id="PS51642">
    <property type="entry name" value="HEMOPEXIN_2"/>
    <property type="match status" value="1"/>
</dbReference>
<sequence length="363" mass="42624">MIEGSHFQLCAEYPNTEVNAAFATADNSFYVFSGNYYSKIRRFRRPPDLNPLRFNKLEGIFDEFFYYPEIEDGFPKRVQSEWNLHKSVDAGFTYESITYLVLGNDLWLFNNTKGNFFWHWFPSKALTVRDAKSIEAHFIGLPAYIDAGLTLDKGNVFIFKDDKLYKSSERLKFDYIEKRSLFEDVPEYVNAAWYHKNNESVYIFKGIDIFHYDMKSHLTDKRPISDFLGIPSYIDAAFTIHTADESYILKRSFFYKFEASYIRKRYFTPQLSFDVLFGCDKSYDYRKVGFENYNAFANRMAEFKPIPARSAFTKLRNVKHRHSMLDGERMLLAISATVILVAAVAITALFCEQIKRKHKAFEE</sequence>
<proteinExistence type="predicted"/>
<name>A0A3S3SI65_9ACAR</name>
<evidence type="ECO:0000313" key="6">
    <source>
        <dbReference type="Proteomes" id="UP000285301"/>
    </source>
</evidence>
<keyword evidence="6" id="KW-1185">Reference proteome</keyword>